<evidence type="ECO:0000313" key="5">
    <source>
        <dbReference type="EMBL" id="KAF6136659.1"/>
    </source>
</evidence>
<keyword evidence="6" id="KW-1185">Reference proteome</keyword>
<accession>A0A7J7L248</accession>
<dbReference type="InterPro" id="IPR001063">
    <property type="entry name" value="Ribosomal_uL22"/>
</dbReference>
<dbReference type="OrthoDB" id="416470at2759"/>
<dbReference type="InterPro" id="IPR047867">
    <property type="entry name" value="Ribosomal_uL22_bac/org-type"/>
</dbReference>
<dbReference type="Gene3D" id="3.90.470.10">
    <property type="entry name" value="Ribosomal protein L22/L17"/>
    <property type="match status" value="2"/>
</dbReference>
<comment type="caution">
    <text evidence="5">The sequence shown here is derived from an EMBL/GenBank/DDBJ whole genome shotgun (WGS) entry which is preliminary data.</text>
</comment>
<organism evidence="5 6">
    <name type="scientific">Kingdonia uniflora</name>
    <dbReference type="NCBI Taxonomy" id="39325"/>
    <lineage>
        <taxon>Eukaryota</taxon>
        <taxon>Viridiplantae</taxon>
        <taxon>Streptophyta</taxon>
        <taxon>Embryophyta</taxon>
        <taxon>Tracheophyta</taxon>
        <taxon>Spermatophyta</taxon>
        <taxon>Magnoliopsida</taxon>
        <taxon>Ranunculales</taxon>
        <taxon>Circaeasteraceae</taxon>
        <taxon>Kingdonia</taxon>
    </lineage>
</organism>
<evidence type="ECO:0000256" key="1">
    <source>
        <dbReference type="ARBA" id="ARBA00009451"/>
    </source>
</evidence>
<dbReference type="AlphaFoldDB" id="A0A7J7L248"/>
<evidence type="ECO:0000256" key="4">
    <source>
        <dbReference type="RuleBase" id="RU004005"/>
    </source>
</evidence>
<evidence type="ECO:0000313" key="6">
    <source>
        <dbReference type="Proteomes" id="UP000541444"/>
    </source>
</evidence>
<dbReference type="Proteomes" id="UP000541444">
    <property type="component" value="Unassembled WGS sequence"/>
</dbReference>
<dbReference type="GO" id="GO:0003735">
    <property type="term" value="F:structural constituent of ribosome"/>
    <property type="evidence" value="ECO:0007669"/>
    <property type="project" value="InterPro"/>
</dbReference>
<keyword evidence="3 4" id="KW-0687">Ribonucleoprotein</keyword>
<evidence type="ECO:0000256" key="2">
    <source>
        <dbReference type="ARBA" id="ARBA00022980"/>
    </source>
</evidence>
<comment type="similarity">
    <text evidence="1 4">Belongs to the universal ribosomal protein uL22 family.</text>
</comment>
<dbReference type="PANTHER" id="PTHR13501">
    <property type="entry name" value="CHLOROPLAST 50S RIBOSOMAL PROTEIN L22-RELATED"/>
    <property type="match status" value="1"/>
</dbReference>
<dbReference type="GO" id="GO:0006412">
    <property type="term" value="P:translation"/>
    <property type="evidence" value="ECO:0007669"/>
    <property type="project" value="InterPro"/>
</dbReference>
<dbReference type="InterPro" id="IPR036394">
    <property type="entry name" value="Ribosomal_uL22_sf"/>
</dbReference>
<sequence>MGNKIMSEGISSSRKLLTDSSSDATPIASPLKPLLAISSGKNENQAVVSKPSTVKAILKKIKQSPKKVNLVAALVRGMCVEDALLQMQVTVKRATQTVYQCTASPKLLHLHSVLMYSKTDVTLTRVLVLVYKMGTGCRTRQKNEIYIVKRLYTRHALMQPNHGLNPDRLIIAEAFVGKGFFQKIISYHAKRKCGVKVKPECKLTVIVREMTTEEEMKMARLRVEKYHRLSKRESRLVPHTLIETSSIWDRRSKPKPIGQGTDEHL</sequence>
<protein>
    <submittedName>
        <fullName evidence="5">Uncharacterized protein</fullName>
    </submittedName>
</protein>
<dbReference type="EMBL" id="JACGCM010002686">
    <property type="protein sequence ID" value="KAF6136659.1"/>
    <property type="molecule type" value="Genomic_DNA"/>
</dbReference>
<dbReference type="PANTHER" id="PTHR13501:SF8">
    <property type="entry name" value="LARGE RIBOSOMAL SUBUNIT PROTEIN UL22M"/>
    <property type="match status" value="1"/>
</dbReference>
<reference evidence="5 6" key="1">
    <citation type="journal article" date="2020" name="IScience">
        <title>Genome Sequencing of the Endangered Kingdonia uniflora (Circaeasteraceae, Ranunculales) Reveals Potential Mechanisms of Evolutionary Specialization.</title>
        <authorList>
            <person name="Sun Y."/>
            <person name="Deng T."/>
            <person name="Zhang A."/>
            <person name="Moore M.J."/>
            <person name="Landis J.B."/>
            <person name="Lin N."/>
            <person name="Zhang H."/>
            <person name="Zhang X."/>
            <person name="Huang J."/>
            <person name="Zhang X."/>
            <person name="Sun H."/>
            <person name="Wang H."/>
        </authorList>
    </citation>
    <scope>NUCLEOTIDE SEQUENCE [LARGE SCALE GENOMIC DNA]</scope>
    <source>
        <strain evidence="5">TB1705</strain>
        <tissue evidence="5">Leaf</tissue>
    </source>
</reference>
<dbReference type="Pfam" id="PF00237">
    <property type="entry name" value="Ribosomal_L22"/>
    <property type="match status" value="1"/>
</dbReference>
<name>A0A7J7L248_9MAGN</name>
<gene>
    <name evidence="5" type="ORF">GIB67_016115</name>
</gene>
<dbReference type="GO" id="GO:0005762">
    <property type="term" value="C:mitochondrial large ribosomal subunit"/>
    <property type="evidence" value="ECO:0007669"/>
    <property type="project" value="TreeGrafter"/>
</dbReference>
<dbReference type="SUPFAM" id="SSF54843">
    <property type="entry name" value="Ribosomal protein L22"/>
    <property type="match status" value="1"/>
</dbReference>
<keyword evidence="2 4" id="KW-0689">Ribosomal protein</keyword>
<evidence type="ECO:0000256" key="3">
    <source>
        <dbReference type="ARBA" id="ARBA00023274"/>
    </source>
</evidence>
<proteinExistence type="inferred from homology"/>